<dbReference type="RefSeq" id="WP_036055940.1">
    <property type="nucleotide sequence ID" value="NZ_AP019822.1"/>
</dbReference>
<reference evidence="1 2" key="1">
    <citation type="submission" date="2019-07" db="EMBL/GenBank/DDBJ databases">
        <title>Complete Genome Sequence of Leptotrichia goodfellowii Strain JCM 16774.</title>
        <authorList>
            <person name="Watanabe S."/>
            <person name="Cui L."/>
        </authorList>
    </citation>
    <scope>NUCLEOTIDE SEQUENCE [LARGE SCALE GENOMIC DNA]</scope>
    <source>
        <strain evidence="1 2">JCM16774</strain>
    </source>
</reference>
<name>A0A510J799_9FUSO</name>
<dbReference type="EMBL" id="AP019822">
    <property type="protein sequence ID" value="BBM35099.1"/>
    <property type="molecule type" value="Genomic_DNA"/>
</dbReference>
<dbReference type="AlphaFoldDB" id="A0A510J799"/>
<gene>
    <name evidence="1" type="ORF">JCM16774_0004</name>
</gene>
<dbReference type="OrthoDB" id="79660at2"/>
<protein>
    <submittedName>
        <fullName evidence="1">Uncharacterized protein</fullName>
    </submittedName>
</protein>
<dbReference type="KEGG" id="lgo:JCM16774_0004"/>
<dbReference type="InterPro" id="IPR007922">
    <property type="entry name" value="DciA-like"/>
</dbReference>
<sequence length="328" mass="38816">MKSNIKSTENIVSDITKTKKSLFNNENYILWKIKKNWINITGEEIGGKSFPKYLYNKKMTLNVEDSLIHHSILVHTGVIIEKINDFIQKEAVNELEIRKIEKKPRRNIVKNLTESNEENIEINEEKINEKTDFEENIELSAFETEKIKKSISKIDKKYKDIGEKLEKIALNRKKKDIYLLSKGYIKCKNCGDIFYPSGKNEICPYCCEKEENEKIEKMSAIITGNPFIGENEAVKISGTDRYTYYKVRDILAQRAYNDLLYFYITKNIEIKYSEDYESEIRKEANTDFEIYVKNYIDYKVGTDNKEIYNIERKKVISGLRKRKEYQKR</sequence>
<organism evidence="1 2">
    <name type="scientific">Pseudoleptotrichia goodfellowii</name>
    <dbReference type="NCBI Taxonomy" id="157692"/>
    <lineage>
        <taxon>Bacteria</taxon>
        <taxon>Fusobacteriati</taxon>
        <taxon>Fusobacteriota</taxon>
        <taxon>Fusobacteriia</taxon>
        <taxon>Fusobacteriales</taxon>
        <taxon>Leptotrichiaceae</taxon>
        <taxon>Pseudoleptotrichia</taxon>
    </lineage>
</organism>
<evidence type="ECO:0000313" key="1">
    <source>
        <dbReference type="EMBL" id="BBM35099.1"/>
    </source>
</evidence>
<evidence type="ECO:0000313" key="2">
    <source>
        <dbReference type="Proteomes" id="UP000321606"/>
    </source>
</evidence>
<dbReference type="STRING" id="714315.GCA_000516535_00005"/>
<accession>A0A510J799</accession>
<proteinExistence type="predicted"/>
<dbReference type="Proteomes" id="UP000321606">
    <property type="component" value="Chromosome"/>
</dbReference>
<dbReference type="Pfam" id="PF05258">
    <property type="entry name" value="DciA"/>
    <property type="match status" value="1"/>
</dbReference>